<organism evidence="2 3">
    <name type="scientific">Urechidicola croceus</name>
    <dbReference type="NCBI Taxonomy" id="1850246"/>
    <lineage>
        <taxon>Bacteria</taxon>
        <taxon>Pseudomonadati</taxon>
        <taxon>Bacteroidota</taxon>
        <taxon>Flavobacteriia</taxon>
        <taxon>Flavobacteriales</taxon>
        <taxon>Flavobacteriaceae</taxon>
        <taxon>Urechidicola</taxon>
    </lineage>
</organism>
<dbReference type="InterPro" id="IPR026341">
    <property type="entry name" value="T9SS_type_B"/>
</dbReference>
<dbReference type="Proteomes" id="UP000176050">
    <property type="component" value="Chromosome"/>
</dbReference>
<sequence>MKKIFFILIAVIIFINTSYSQREAANWYFGERAGLNFNSGTPVPLLNGQLDSAEGCSSISDKNGNLLFYTNGMTVWDRNHQIMPNGTGLIGHHSSTQAAMIVPKPNTPSILYIFTVDKPSYFLSEGDPISGINYSVVDMVANGGNGDVLSDSKNIHLVTYDPSNSVESEYKSSEKITAVLHDDEMSYWVITHFVNKFYAFRIDENGVNPTPVISTVNQTVNPIIDDQGVNKSAIGYLKISPDGKKLAIAHSSTTLGSPRSGTRKSGTVYLYNFDDATGIVSGGDLLVSNEYPYGVEFSPRSTKLYITSNIFNSDDSLESSNLYQFNMDAADIPSSKRVINNSNNVAGGLQLAIDGKIYRAGYPSGTIGTRLSIINQPDANSSSVDYSHNSFDINRSVTLGLPPFIQSLFLVTFDYEFTCFGQSTHFIITSQDPYDTVLWDFGDGTQSTEESPNHRYTAPGTYTVTLTKYINGVESARNSKQVTIYARPQVPTGEYELIQCDTDSNPLDGLSTFNLGLANDYVHLEAPADVEVFYYEDITSLDDDIDNQNSLSYIYDNISANQLIYVKVVMRGSDCYEISYLRLRASEPEDMSMSPFYGCDLGDEKAEYNLVSKRQEIIDFYGLSTNTTINFFLDESSANLGRYPIVQDVLISEEKTIYIRTEIDNTCLGIGSIELRIHDFPSIEEEIEFDICGSEFPYTIGTEINSAVINDFSFEWNTGEITPEIDIHSSGIYSVIITEISTQCSKTKYITVNQILEPTLDNVVISDGSLGYNITVNLIQEGAYEYALDDINGFYQTLNTFYNVLPGQHTVFVKDPINCETIEVEVYIIHYPKFFTPNRDGYNDFWQIKGLNEDIYQITYIHIYDRFGKFIANVDPKGDGWDGFYNGKALPSTDYWFVTQIVDIEGNIQDKQGHFSLIRR</sequence>
<reference evidence="2 3" key="1">
    <citation type="submission" date="2016-10" db="EMBL/GenBank/DDBJ databases">
        <title>Lutibacter sp. LPB0138, isolated from marine gastropod.</title>
        <authorList>
            <person name="Kim E."/>
            <person name="Yi H."/>
        </authorList>
    </citation>
    <scope>NUCLEOTIDE SEQUENCE [LARGE SCALE GENOMIC DNA]</scope>
    <source>
        <strain evidence="2 3">LPB0138</strain>
    </source>
</reference>
<accession>A0A1D8P3T2</accession>
<evidence type="ECO:0000313" key="3">
    <source>
        <dbReference type="Proteomes" id="UP000176050"/>
    </source>
</evidence>
<dbReference type="OrthoDB" id="9765926at2"/>
<dbReference type="InterPro" id="IPR000601">
    <property type="entry name" value="PKD_dom"/>
</dbReference>
<proteinExistence type="predicted"/>
<keyword evidence="3" id="KW-1185">Reference proteome</keyword>
<dbReference type="PROSITE" id="PS50093">
    <property type="entry name" value="PKD"/>
    <property type="match status" value="1"/>
</dbReference>
<dbReference type="InterPro" id="IPR022409">
    <property type="entry name" value="PKD/Chitinase_dom"/>
</dbReference>
<dbReference type="KEGG" id="lul:LPB138_00430"/>
<dbReference type="SMART" id="SM00089">
    <property type="entry name" value="PKD"/>
    <property type="match status" value="1"/>
</dbReference>
<evidence type="ECO:0000259" key="1">
    <source>
        <dbReference type="PROSITE" id="PS50093"/>
    </source>
</evidence>
<dbReference type="InterPro" id="IPR035986">
    <property type="entry name" value="PKD_dom_sf"/>
</dbReference>
<protein>
    <recommendedName>
        <fullName evidence="1">PKD domain-containing protein</fullName>
    </recommendedName>
</protein>
<feature type="domain" description="PKD" evidence="1">
    <location>
        <begin position="430"/>
        <end position="467"/>
    </location>
</feature>
<dbReference type="EMBL" id="CP017478">
    <property type="protein sequence ID" value="AOW19242.1"/>
    <property type="molecule type" value="Genomic_DNA"/>
</dbReference>
<dbReference type="SUPFAM" id="SSF75011">
    <property type="entry name" value="3-carboxy-cis,cis-mucoante lactonizing enzyme"/>
    <property type="match status" value="1"/>
</dbReference>
<dbReference type="SUPFAM" id="SSF49299">
    <property type="entry name" value="PKD domain"/>
    <property type="match status" value="1"/>
</dbReference>
<dbReference type="Pfam" id="PF18911">
    <property type="entry name" value="PKD_4"/>
    <property type="match status" value="1"/>
</dbReference>
<gene>
    <name evidence="2" type="ORF">LPB138_00430</name>
</gene>
<dbReference type="NCBIfam" id="TIGR04131">
    <property type="entry name" value="Bac_Flav_CTERM"/>
    <property type="match status" value="1"/>
</dbReference>
<dbReference type="Gene3D" id="2.60.40.10">
    <property type="entry name" value="Immunoglobulins"/>
    <property type="match status" value="1"/>
</dbReference>
<dbReference type="AlphaFoldDB" id="A0A1D8P3T2"/>
<dbReference type="Pfam" id="PF13585">
    <property type="entry name" value="CHU_C"/>
    <property type="match status" value="1"/>
</dbReference>
<dbReference type="InterPro" id="IPR013783">
    <property type="entry name" value="Ig-like_fold"/>
</dbReference>
<dbReference type="CDD" id="cd00146">
    <property type="entry name" value="PKD"/>
    <property type="match status" value="1"/>
</dbReference>
<dbReference type="RefSeq" id="WP_070235372.1">
    <property type="nucleotide sequence ID" value="NZ_CP017478.1"/>
</dbReference>
<dbReference type="STRING" id="1850246.LPB138_00430"/>
<evidence type="ECO:0000313" key="2">
    <source>
        <dbReference type="EMBL" id="AOW19242.1"/>
    </source>
</evidence>
<name>A0A1D8P3T2_9FLAO</name>